<keyword evidence="4" id="KW-1185">Reference proteome</keyword>
<feature type="region of interest" description="Disordered" evidence="2">
    <location>
        <begin position="955"/>
        <end position="1010"/>
    </location>
</feature>
<name>A0ABT3N0N5_9GAMM</name>
<protein>
    <submittedName>
        <fullName evidence="3">Uncharacterized protein</fullName>
    </submittedName>
</protein>
<accession>A0ABT3N0N5</accession>
<dbReference type="Proteomes" id="UP001209854">
    <property type="component" value="Unassembled WGS sequence"/>
</dbReference>
<feature type="compositionally biased region" description="Basic and acidic residues" evidence="2">
    <location>
        <begin position="962"/>
        <end position="973"/>
    </location>
</feature>
<reference evidence="3 4" key="1">
    <citation type="submission" date="2022-10" db="EMBL/GenBank/DDBJ databases">
        <title>High-quality genome sequences of two octocoral-associated bacteria, Endozoicomonas euniceicola EF212 and Endozoicomonas gorgoniicola PS125.</title>
        <authorList>
            <person name="Chiou Y.-J."/>
            <person name="Chen Y.-H."/>
        </authorList>
    </citation>
    <scope>NUCLEOTIDE SEQUENCE [LARGE SCALE GENOMIC DNA]</scope>
    <source>
        <strain evidence="3 4">PS125</strain>
    </source>
</reference>
<gene>
    <name evidence="3" type="ORF">NX722_21725</name>
</gene>
<dbReference type="EMBL" id="JAPFCC010000001">
    <property type="protein sequence ID" value="MCW7555198.1"/>
    <property type="molecule type" value="Genomic_DNA"/>
</dbReference>
<organism evidence="3 4">
    <name type="scientific">Endozoicomonas gorgoniicola</name>
    <dbReference type="NCBI Taxonomy" id="1234144"/>
    <lineage>
        <taxon>Bacteria</taxon>
        <taxon>Pseudomonadati</taxon>
        <taxon>Pseudomonadota</taxon>
        <taxon>Gammaproteobacteria</taxon>
        <taxon>Oceanospirillales</taxon>
        <taxon>Endozoicomonadaceae</taxon>
        <taxon>Endozoicomonas</taxon>
    </lineage>
</organism>
<evidence type="ECO:0000256" key="1">
    <source>
        <dbReference type="SAM" id="Coils"/>
    </source>
</evidence>
<comment type="caution">
    <text evidence="3">The sequence shown here is derived from an EMBL/GenBank/DDBJ whole genome shotgun (WGS) entry which is preliminary data.</text>
</comment>
<evidence type="ECO:0000313" key="4">
    <source>
        <dbReference type="Proteomes" id="UP001209854"/>
    </source>
</evidence>
<feature type="coiled-coil region" evidence="1">
    <location>
        <begin position="1057"/>
        <end position="1084"/>
    </location>
</feature>
<evidence type="ECO:0000313" key="3">
    <source>
        <dbReference type="EMBL" id="MCW7555198.1"/>
    </source>
</evidence>
<feature type="compositionally biased region" description="Basic and acidic residues" evidence="2">
    <location>
        <begin position="984"/>
        <end position="999"/>
    </location>
</feature>
<dbReference type="RefSeq" id="WP_262564974.1">
    <property type="nucleotide sequence ID" value="NZ_JAPFCC010000001.1"/>
</dbReference>
<proteinExistence type="predicted"/>
<sequence length="1285" mass="147670">MSKTVKSCLLLACLLFSFRLYSSNDLYPQHPDLFSFRLASETCIFDLEGLSTAVLNSLTYTVMPLLLLIPYKMVYPVFRLPRTAADTIMFGWKIYWPVSCLLYAGRTLFDYALYYRRIAAGQRSLPTTMPVYIDDPELSEKLYLRVKNGHGSRTLTLRLLKNANPSFMESSDQPPVNSWHDLAGLMWRESVDRVDITLVNSSEFPEMKELFVVINKNTPFSSTTRILLPETSFAWVMDCFSESCDHLPESDSAIYSLFSSSLLIEVIEYSLKILPIPMDSPPHSLELQPQHRISSRDSSTFIVSPLQEVSSEVGSIVYSSAGRHPGSGFIFLATPSRTREMLMTLSQSEDMAASISHQSIFDTSFLYRLISYTQLMQNLYNADRDTWGTQGTEEPVRDVLRPVRTSAIKSVVNRLLAHRHNKHFDTNIIDFLIKLLPLHGQILYMNQPTTSEAGLYEASPSAEQQTGQPEVQSAKPKKCTKCRKKKPFIPPEPSSTSLKFVCADCRPKTRPAQPKLSLKVAMFGSESPAVTQKELDSYLMGLDTPIALNKLFDTLSHEEPEKIASDFEALSGELLYFIETLLPKKNNWQRSYSTLGHNQFSQIKQKVSDLYFRGELINTSKILSCTAMLLEIFIQIVYEKTPVIIKTIYGSYKSSMPLKSPVTVMAIINHLANQHKLLQEIISLPDKDKSENAKECVQSCVLSMIRAICSFDKIYFYILNNPWQPSMFLSKKNAKIKNERILFTELIEHFFAKNRKPFDRFTGQGGQLFILSQRLFFMNYEKLLNILPPEKTYNKLELEINRATLFLLTYAKFHEENYSYANRLFLILDDIYKRTNQKIVRRETMNGVEFYLKSRFSDLRENENILNDKSYKNMQDHIDQLYSFIEKNASEDDSVKIVQLFMILEKYKKDLELWSKKISDKEKVTEGIIDEFWLNDAKILSLKLKSIEQLKTLHQRKSTRLHQSEHHKTKEIESGDDSDDDSDEKSYEKSCENNDRENIHVPGQAEKTEKQKWEESYYRAGIALKNKNYSEAEKHAKTTVSLAVGYDQVIYAHHLNVDVKTAKIKKLTAQIRSEQKKMRSYEDMISSIDYLKLEEAIREIKGRADIKGLKDIFNLLSEKNIKFPSRDMRSNYHKSANRVIDLFKQITSNGKDDNNLQNLLDEIMTFSQLLSKHNQTTSKQLNLNIAFALDNLEELTTLSNNILTMKEVFLSVKTKRKDYFSLINQATPDYTPTAGASSKSKDTISEDLVLEQLNDIPLDASLINKMESISKELKAHHANTSNKQE</sequence>
<evidence type="ECO:0000256" key="2">
    <source>
        <dbReference type="SAM" id="MobiDB-lite"/>
    </source>
</evidence>
<keyword evidence="1" id="KW-0175">Coiled coil</keyword>
<feature type="compositionally biased region" description="Acidic residues" evidence="2">
    <location>
        <begin position="974"/>
        <end position="983"/>
    </location>
</feature>